<accession>A0ABY7BHT9</accession>
<reference evidence="1" key="1">
    <citation type="submission" date="2022-12" db="EMBL/GenBank/DDBJ databases">
        <authorList>
            <person name="Bing R.G."/>
            <person name="Willard D.J."/>
            <person name="Manesh M.J.H."/>
            <person name="Laemthong T."/>
            <person name="Crosby J.R."/>
            <person name="Kelly R.M."/>
        </authorList>
    </citation>
    <scope>NUCLEOTIDE SEQUENCE</scope>
    <source>
        <strain evidence="1">DSM 8991</strain>
    </source>
</reference>
<dbReference type="EMBL" id="CP113864">
    <property type="protein sequence ID" value="WAM32403.1"/>
    <property type="molecule type" value="Genomic_DNA"/>
</dbReference>
<protein>
    <submittedName>
        <fullName evidence="1">Sporulation protein YtxC</fullName>
    </submittedName>
</protein>
<name>A0ABY7BHT9_9FIRM</name>
<dbReference type="Pfam" id="PF08812">
    <property type="entry name" value="YtxC"/>
    <property type="match status" value="1"/>
</dbReference>
<proteinExistence type="predicted"/>
<dbReference type="InterPro" id="IPR014199">
    <property type="entry name" value="Spore_YtxC"/>
</dbReference>
<evidence type="ECO:0000313" key="2">
    <source>
        <dbReference type="Proteomes" id="UP001164745"/>
    </source>
</evidence>
<sequence length="297" mass="35310">MQILSLGVAEEPFFVYSSLKKQFDELENLKGLSIEQKQSGEITFYGIFLSDEEIKKNLDLHKYERIKYFIAAAICNVIVEYTQEKLIGKLIEENYYFLDNIEKEKILYESKKKVNEVIESNGFSNVKYEIIKKILDFLDSNFEFNFEGFLTFRLKEYLKIIENIIEDVANKYFFEREYIQFVNLLRYFVGIQNAKIDLVHVLPDEKAYILYDKEFKEIKDEFFEMLSKNLRLNLSKEDILLSRLISLSPRQVIFHKHGDVGFSQDILEMLSLLFEDRIHFCDECEIKNSKTVPKSEE</sequence>
<evidence type="ECO:0000313" key="1">
    <source>
        <dbReference type="EMBL" id="WAM32403.1"/>
    </source>
</evidence>
<dbReference type="Proteomes" id="UP001164745">
    <property type="component" value="Chromosome"/>
</dbReference>
<organism evidence="1 2">
    <name type="scientific">Caldicellulosiruptor naganoensis</name>
    <dbReference type="NCBI Taxonomy" id="29324"/>
    <lineage>
        <taxon>Bacteria</taxon>
        <taxon>Bacillati</taxon>
        <taxon>Bacillota</taxon>
        <taxon>Bacillota incertae sedis</taxon>
        <taxon>Caldicellulosiruptorales</taxon>
        <taxon>Caldicellulosiruptoraceae</taxon>
        <taxon>Caldicellulosiruptor</taxon>
    </lineage>
</organism>
<keyword evidence="2" id="KW-1185">Reference proteome</keyword>
<dbReference type="RefSeq" id="WP_045165031.1">
    <property type="nucleotide sequence ID" value="NZ_CP113864.1"/>
</dbReference>
<gene>
    <name evidence="1" type="ORF">OTJ99_000948</name>
</gene>